<evidence type="ECO:0000256" key="4">
    <source>
        <dbReference type="ARBA" id="ARBA00020268"/>
    </source>
</evidence>
<name>A0ABU0JUD0_HATLI</name>
<sequence>MDNILEKDFTIGNTTKKLIGVTVPVLIAFIFSMAYNIVDSLWVGNLLGQKAMAALTVSMSPILLTNSIAMGATNGVVILLSKYIGARDKENENKVITTSFIVAIIFSLGLTIICELGVHTILNILNTPNEIYSMAKEYLMIYMMGYVFVFMYLYFTAVLRSFGNTTMQMLSIIICTILNVIFDPIFINKMGLKGAAIATLFSQAIMMLIMIAYIIKKKLIVIDFKVFNNNTLKELVLKANPSIIQQSVPAISTSFITYLVSGFGVLPIVAFGISGKLETILFYPAMALNMTLTMCIGQCVGAKNIKKAKEYLKSGILLGSGFLIVLTIIVVFFSKNLAGIFGGSEKAKDLVKGYFLIISCGYICNIITNCVLGAVNGFGKPKSAMFLMIFYYIIVRMPLAKILCISKLELNGIWTAVLISHIAAAIAGICYFKVVLKKIISN</sequence>
<feature type="transmembrane region" description="Helical" evidence="13">
    <location>
        <begin position="169"/>
        <end position="188"/>
    </location>
</feature>
<dbReference type="PANTHER" id="PTHR43298">
    <property type="entry name" value="MULTIDRUG RESISTANCE PROTEIN NORM-RELATED"/>
    <property type="match status" value="1"/>
</dbReference>
<proteinExistence type="inferred from homology"/>
<evidence type="ECO:0000313" key="14">
    <source>
        <dbReference type="EMBL" id="MDQ0480706.1"/>
    </source>
</evidence>
<comment type="function">
    <text evidence="1">Multidrug efflux pump.</text>
</comment>
<evidence type="ECO:0000256" key="6">
    <source>
        <dbReference type="ARBA" id="ARBA00022449"/>
    </source>
</evidence>
<feature type="transmembrane region" description="Helical" evidence="13">
    <location>
        <begin position="280"/>
        <end position="302"/>
    </location>
</feature>
<keyword evidence="5" id="KW-0813">Transport</keyword>
<dbReference type="CDD" id="cd13138">
    <property type="entry name" value="MATE_yoeA_like"/>
    <property type="match status" value="1"/>
</dbReference>
<dbReference type="PIRSF" id="PIRSF006603">
    <property type="entry name" value="DinF"/>
    <property type="match status" value="1"/>
</dbReference>
<evidence type="ECO:0000256" key="2">
    <source>
        <dbReference type="ARBA" id="ARBA00004651"/>
    </source>
</evidence>
<feature type="transmembrane region" description="Helical" evidence="13">
    <location>
        <begin position="18"/>
        <end position="38"/>
    </location>
</feature>
<evidence type="ECO:0000256" key="9">
    <source>
        <dbReference type="ARBA" id="ARBA00022989"/>
    </source>
</evidence>
<evidence type="ECO:0000256" key="8">
    <source>
        <dbReference type="ARBA" id="ARBA00022692"/>
    </source>
</evidence>
<evidence type="ECO:0000256" key="3">
    <source>
        <dbReference type="ARBA" id="ARBA00010199"/>
    </source>
</evidence>
<keyword evidence="8 13" id="KW-0812">Transmembrane</keyword>
<keyword evidence="11 13" id="KW-0472">Membrane</keyword>
<feature type="transmembrane region" description="Helical" evidence="13">
    <location>
        <begin position="314"/>
        <end position="333"/>
    </location>
</feature>
<dbReference type="Proteomes" id="UP001224418">
    <property type="component" value="Unassembled WGS sequence"/>
</dbReference>
<keyword evidence="9 13" id="KW-1133">Transmembrane helix</keyword>
<evidence type="ECO:0000313" key="15">
    <source>
        <dbReference type="Proteomes" id="UP001224418"/>
    </source>
</evidence>
<dbReference type="Pfam" id="PF01554">
    <property type="entry name" value="MatE"/>
    <property type="match status" value="2"/>
</dbReference>
<dbReference type="NCBIfam" id="TIGR00797">
    <property type="entry name" value="matE"/>
    <property type="match status" value="1"/>
</dbReference>
<keyword evidence="10" id="KW-0406">Ion transport</keyword>
<feature type="transmembrane region" description="Helical" evidence="13">
    <location>
        <begin position="58"/>
        <end position="83"/>
    </location>
</feature>
<evidence type="ECO:0000256" key="12">
    <source>
        <dbReference type="ARBA" id="ARBA00031636"/>
    </source>
</evidence>
<organism evidence="14 15">
    <name type="scientific">Hathewaya limosa</name>
    <name type="common">Clostridium limosum</name>
    <dbReference type="NCBI Taxonomy" id="1536"/>
    <lineage>
        <taxon>Bacteria</taxon>
        <taxon>Bacillati</taxon>
        <taxon>Bacillota</taxon>
        <taxon>Clostridia</taxon>
        <taxon>Eubacteriales</taxon>
        <taxon>Clostridiaceae</taxon>
        <taxon>Hathewaya</taxon>
    </lineage>
</organism>
<comment type="caution">
    <text evidence="14">The sequence shown here is derived from an EMBL/GenBank/DDBJ whole genome shotgun (WGS) entry which is preliminary data.</text>
</comment>
<keyword evidence="6" id="KW-0050">Antiport</keyword>
<evidence type="ECO:0000256" key="13">
    <source>
        <dbReference type="SAM" id="Phobius"/>
    </source>
</evidence>
<feature type="transmembrane region" description="Helical" evidence="13">
    <location>
        <begin position="414"/>
        <end position="436"/>
    </location>
</feature>
<feature type="transmembrane region" description="Helical" evidence="13">
    <location>
        <begin position="384"/>
        <end position="408"/>
    </location>
</feature>
<feature type="transmembrane region" description="Helical" evidence="13">
    <location>
        <begin position="95"/>
        <end position="118"/>
    </location>
</feature>
<dbReference type="EMBL" id="JAUSWN010000026">
    <property type="protein sequence ID" value="MDQ0480706.1"/>
    <property type="molecule type" value="Genomic_DNA"/>
</dbReference>
<reference evidence="14 15" key="1">
    <citation type="submission" date="2023-07" db="EMBL/GenBank/DDBJ databases">
        <title>Genomic Encyclopedia of Type Strains, Phase IV (KMG-IV): sequencing the most valuable type-strain genomes for metagenomic binning, comparative biology and taxonomic classification.</title>
        <authorList>
            <person name="Goeker M."/>
        </authorList>
    </citation>
    <scope>NUCLEOTIDE SEQUENCE [LARGE SCALE GENOMIC DNA]</scope>
    <source>
        <strain evidence="14 15">DSM 1400</strain>
    </source>
</reference>
<protein>
    <recommendedName>
        <fullName evidence="4">Probable multidrug resistance protein NorM</fullName>
    </recommendedName>
    <alternativeName>
        <fullName evidence="12">Multidrug-efflux transporter</fullName>
    </alternativeName>
</protein>
<dbReference type="PANTHER" id="PTHR43298:SF2">
    <property type="entry name" value="FMN_FAD EXPORTER YEEO-RELATED"/>
    <property type="match status" value="1"/>
</dbReference>
<dbReference type="RefSeq" id="WP_307356805.1">
    <property type="nucleotide sequence ID" value="NZ_BAAACJ010000034.1"/>
</dbReference>
<evidence type="ECO:0000256" key="5">
    <source>
        <dbReference type="ARBA" id="ARBA00022448"/>
    </source>
</evidence>
<comment type="subcellular location">
    <subcellularLocation>
        <location evidence="2">Cell membrane</location>
        <topology evidence="2">Multi-pass membrane protein</topology>
    </subcellularLocation>
</comment>
<feature type="transmembrane region" description="Helical" evidence="13">
    <location>
        <begin position="138"/>
        <end position="157"/>
    </location>
</feature>
<evidence type="ECO:0000256" key="10">
    <source>
        <dbReference type="ARBA" id="ARBA00023065"/>
    </source>
</evidence>
<feature type="transmembrane region" description="Helical" evidence="13">
    <location>
        <begin position="353"/>
        <end position="372"/>
    </location>
</feature>
<dbReference type="InterPro" id="IPR002528">
    <property type="entry name" value="MATE_fam"/>
</dbReference>
<evidence type="ECO:0000256" key="1">
    <source>
        <dbReference type="ARBA" id="ARBA00003408"/>
    </source>
</evidence>
<evidence type="ECO:0000256" key="7">
    <source>
        <dbReference type="ARBA" id="ARBA00022475"/>
    </source>
</evidence>
<keyword evidence="15" id="KW-1185">Reference proteome</keyword>
<feature type="transmembrane region" description="Helical" evidence="13">
    <location>
        <begin position="255"/>
        <end position="274"/>
    </location>
</feature>
<dbReference type="InterPro" id="IPR050222">
    <property type="entry name" value="MATE_MdtK"/>
</dbReference>
<feature type="transmembrane region" description="Helical" evidence="13">
    <location>
        <begin position="194"/>
        <end position="215"/>
    </location>
</feature>
<evidence type="ECO:0000256" key="11">
    <source>
        <dbReference type="ARBA" id="ARBA00023136"/>
    </source>
</evidence>
<keyword evidence="7" id="KW-1003">Cell membrane</keyword>
<comment type="similarity">
    <text evidence="3">Belongs to the multi antimicrobial extrusion (MATE) (TC 2.A.66.1) family.</text>
</comment>
<accession>A0ABU0JUD0</accession>
<gene>
    <name evidence="14" type="ORF">QOZ93_002456</name>
</gene>
<dbReference type="InterPro" id="IPR048279">
    <property type="entry name" value="MdtK-like"/>
</dbReference>